<reference evidence="1" key="1">
    <citation type="journal article" date="2018" name="DNA Res.">
        <title>Multiple hybrid de novo genome assembly of finger millet, an orphan allotetraploid crop.</title>
        <authorList>
            <person name="Hatakeyama M."/>
            <person name="Aluri S."/>
            <person name="Balachadran M.T."/>
            <person name="Sivarajan S.R."/>
            <person name="Patrignani A."/>
            <person name="Gruter S."/>
            <person name="Poveda L."/>
            <person name="Shimizu-Inatsugi R."/>
            <person name="Baeten J."/>
            <person name="Francoijs K.J."/>
            <person name="Nataraja K.N."/>
            <person name="Reddy Y.A.N."/>
            <person name="Phadnis S."/>
            <person name="Ravikumar R.L."/>
            <person name="Schlapbach R."/>
            <person name="Sreeman S.M."/>
            <person name="Shimizu K.K."/>
        </authorList>
    </citation>
    <scope>NUCLEOTIDE SEQUENCE</scope>
</reference>
<organism evidence="1 2">
    <name type="scientific">Eleusine coracana subsp. coracana</name>
    <dbReference type="NCBI Taxonomy" id="191504"/>
    <lineage>
        <taxon>Eukaryota</taxon>
        <taxon>Viridiplantae</taxon>
        <taxon>Streptophyta</taxon>
        <taxon>Embryophyta</taxon>
        <taxon>Tracheophyta</taxon>
        <taxon>Spermatophyta</taxon>
        <taxon>Magnoliopsida</taxon>
        <taxon>Liliopsida</taxon>
        <taxon>Poales</taxon>
        <taxon>Poaceae</taxon>
        <taxon>PACMAD clade</taxon>
        <taxon>Chloridoideae</taxon>
        <taxon>Cynodonteae</taxon>
        <taxon>Eleusininae</taxon>
        <taxon>Eleusine</taxon>
    </lineage>
</organism>
<dbReference type="Proteomes" id="UP001054889">
    <property type="component" value="Unassembled WGS sequence"/>
</dbReference>
<name>A0AAV5CFN4_ELECO</name>
<protein>
    <submittedName>
        <fullName evidence="1">Uncharacterized protein</fullName>
    </submittedName>
</protein>
<reference evidence="1" key="2">
    <citation type="submission" date="2021-12" db="EMBL/GenBank/DDBJ databases">
        <title>Resequencing data analysis of finger millet.</title>
        <authorList>
            <person name="Hatakeyama M."/>
            <person name="Aluri S."/>
            <person name="Balachadran M.T."/>
            <person name="Sivarajan S.R."/>
            <person name="Poveda L."/>
            <person name="Shimizu-Inatsugi R."/>
            <person name="Schlapbach R."/>
            <person name="Sreeman S.M."/>
            <person name="Shimizu K.K."/>
        </authorList>
    </citation>
    <scope>NUCLEOTIDE SEQUENCE</scope>
</reference>
<dbReference type="AlphaFoldDB" id="A0AAV5CFN4"/>
<comment type="caution">
    <text evidence="1">The sequence shown here is derived from an EMBL/GenBank/DDBJ whole genome shotgun (WGS) entry which is preliminary data.</text>
</comment>
<sequence>MASITQPWPMEAHLCPDLLRFSPNAPSLFCALRAHVVASLLGEAGVPIRAQWRLQPSSSSLFDEVLPSEAASLIFLYGVGSHWRSLPGSGLNLSRSSTPVVAKIPSPLCLQALDSGRGLDPCTSTSMMDFARSGRRGATHGELRLSLPDFPLF</sequence>
<dbReference type="EMBL" id="BQKI01000006">
    <property type="protein sequence ID" value="GJM96913.1"/>
    <property type="molecule type" value="Genomic_DNA"/>
</dbReference>
<gene>
    <name evidence="1" type="primary">ga13788</name>
    <name evidence="1" type="ORF">PR202_ga13788</name>
</gene>
<accession>A0AAV5CFN4</accession>
<keyword evidence="2" id="KW-1185">Reference proteome</keyword>
<proteinExistence type="predicted"/>
<evidence type="ECO:0000313" key="1">
    <source>
        <dbReference type="EMBL" id="GJM96913.1"/>
    </source>
</evidence>
<evidence type="ECO:0000313" key="2">
    <source>
        <dbReference type="Proteomes" id="UP001054889"/>
    </source>
</evidence>